<dbReference type="SUPFAM" id="SSF160246">
    <property type="entry name" value="EspE N-terminal domain-like"/>
    <property type="match status" value="1"/>
</dbReference>
<evidence type="ECO:0000256" key="1">
    <source>
        <dbReference type="ARBA" id="ARBA00006611"/>
    </source>
</evidence>
<dbReference type="GO" id="GO:0016887">
    <property type="term" value="F:ATP hydrolysis activity"/>
    <property type="evidence" value="ECO:0007669"/>
    <property type="project" value="TreeGrafter"/>
</dbReference>
<comment type="similarity">
    <text evidence="1">Belongs to the GSP E family.</text>
</comment>
<evidence type="ECO:0000259" key="4">
    <source>
        <dbReference type="PROSITE" id="PS00662"/>
    </source>
</evidence>
<dbReference type="Gene3D" id="3.40.50.300">
    <property type="entry name" value="P-loop containing nucleotide triphosphate hydrolases"/>
    <property type="match status" value="1"/>
</dbReference>
<dbReference type="AlphaFoldDB" id="A0A517NT85"/>
<dbReference type="SMART" id="SM00382">
    <property type="entry name" value="AAA"/>
    <property type="match status" value="1"/>
</dbReference>
<dbReference type="InterPro" id="IPR007831">
    <property type="entry name" value="T2SS_GspE_N"/>
</dbReference>
<reference evidence="5 6" key="1">
    <citation type="submission" date="2019-02" db="EMBL/GenBank/DDBJ databases">
        <title>Deep-cultivation of Planctomycetes and their phenomic and genomic characterization uncovers novel biology.</title>
        <authorList>
            <person name="Wiegand S."/>
            <person name="Jogler M."/>
            <person name="Boedeker C."/>
            <person name="Pinto D."/>
            <person name="Vollmers J."/>
            <person name="Rivas-Marin E."/>
            <person name="Kohn T."/>
            <person name="Peeters S.H."/>
            <person name="Heuer A."/>
            <person name="Rast P."/>
            <person name="Oberbeckmann S."/>
            <person name="Bunk B."/>
            <person name="Jeske O."/>
            <person name="Meyerdierks A."/>
            <person name="Storesund J.E."/>
            <person name="Kallscheuer N."/>
            <person name="Luecker S."/>
            <person name="Lage O.M."/>
            <person name="Pohl T."/>
            <person name="Merkel B.J."/>
            <person name="Hornburger P."/>
            <person name="Mueller R.-W."/>
            <person name="Bruemmer F."/>
            <person name="Labrenz M."/>
            <person name="Spormann A.M."/>
            <person name="Op den Camp H."/>
            <person name="Overmann J."/>
            <person name="Amann R."/>
            <person name="Jetten M.S.M."/>
            <person name="Mascher T."/>
            <person name="Medema M.H."/>
            <person name="Devos D.P."/>
            <person name="Kaster A.-K."/>
            <person name="Ovreas L."/>
            <person name="Rohde M."/>
            <person name="Galperin M.Y."/>
            <person name="Jogler C."/>
        </authorList>
    </citation>
    <scope>NUCLEOTIDE SEQUENCE [LARGE SCALE GENOMIC DNA]</scope>
    <source>
        <strain evidence="5 6">K23_9</strain>
    </source>
</reference>
<keyword evidence="2" id="KW-0547">Nucleotide-binding</keyword>
<dbReference type="Pfam" id="PF05157">
    <property type="entry name" value="MshEN"/>
    <property type="match status" value="1"/>
</dbReference>
<keyword evidence="6" id="KW-1185">Reference proteome</keyword>
<dbReference type="CDD" id="cd01129">
    <property type="entry name" value="PulE-GspE-like"/>
    <property type="match status" value="1"/>
</dbReference>
<dbReference type="EMBL" id="CP036526">
    <property type="protein sequence ID" value="QDT10336.1"/>
    <property type="molecule type" value="Genomic_DNA"/>
</dbReference>
<name>A0A517NT85_9BACT</name>
<dbReference type="Pfam" id="PF00437">
    <property type="entry name" value="T2SSE"/>
    <property type="match status" value="1"/>
</dbReference>
<dbReference type="InterPro" id="IPR001482">
    <property type="entry name" value="T2SS/T4SS_dom"/>
</dbReference>
<accession>A0A517NT85</accession>
<evidence type="ECO:0000313" key="6">
    <source>
        <dbReference type="Proteomes" id="UP000319817"/>
    </source>
</evidence>
<dbReference type="Proteomes" id="UP000319817">
    <property type="component" value="Chromosome"/>
</dbReference>
<protein>
    <submittedName>
        <fullName evidence="5">Type II secretion system protein E</fullName>
    </submittedName>
</protein>
<proteinExistence type="inferred from homology"/>
<sequence>MAARRPWIMESTVQNQIRCSATATSVHSVANQQHRPTIAGLDPRNARCNHGPTNATRKANMIMHAGDILRRRGLLTDEQLEASRNNDSVNVIQSAVELGYVQEADALAALAEEVGLEYVDLRTIEVELDALKGFPQKLIYRQSLFPIRLQDGSIVVATADPLDLYPLDEASAATGKNIVPVVAERSEIARLMKQHLGVGSETVEGLLAAKEEEENELELLDDLEIDNSEIGEMVQEASVVRLVNEILLEAVNTRTSDIHIESQSDGLVIRYRIDGILHPQPVPPEINRFQAAIISRLKIMAHMNIAEKRLPQDGRIKLRVRGRDVDVRVSVIPMIHGEGLVMRVLDKSSMVFNLAGLGMSKPIFERFSEIIGLPHGIILVTGPTGSGKTTTLYSSLLQIRSPETKIITCEDPVEYQLDGINQIQIHSKIGMTFAASLRSILRHDPDIVLVGEIRDLETAENAIQASLTGHLVFSTLHTNDAAGAFTRMGDMGVEPFLVAGTVEAVMAQRLLRRLCKHCREPYTPAKTDTPKDFPWDLAGDAQLYRAVGCRECRQVGYSGRMGIYELLVANDTIREMAQVRASSWDIRKAAVENGMRTLRMDAWDKVITGDTSIDEVLRVTKGEAL</sequence>
<dbReference type="FunFam" id="3.30.450.90:FF:000001">
    <property type="entry name" value="Type II secretion system ATPase GspE"/>
    <property type="match status" value="1"/>
</dbReference>
<dbReference type="FunFam" id="3.40.50.300:FF:000398">
    <property type="entry name" value="Type IV pilus assembly ATPase PilB"/>
    <property type="match status" value="1"/>
</dbReference>
<dbReference type="PROSITE" id="PS00662">
    <property type="entry name" value="T2SP_E"/>
    <property type="match status" value="1"/>
</dbReference>
<dbReference type="PANTHER" id="PTHR30258">
    <property type="entry name" value="TYPE II SECRETION SYSTEM PROTEIN GSPE-RELATED"/>
    <property type="match status" value="1"/>
</dbReference>
<dbReference type="GO" id="GO:0005886">
    <property type="term" value="C:plasma membrane"/>
    <property type="evidence" value="ECO:0007669"/>
    <property type="project" value="TreeGrafter"/>
</dbReference>
<keyword evidence="3" id="KW-0067">ATP-binding</keyword>
<dbReference type="InterPro" id="IPR027417">
    <property type="entry name" value="P-loop_NTPase"/>
</dbReference>
<dbReference type="Gene3D" id="3.30.300.160">
    <property type="entry name" value="Type II secretion system, protein E, N-terminal domain"/>
    <property type="match status" value="1"/>
</dbReference>
<dbReference type="Gene3D" id="3.30.450.90">
    <property type="match status" value="1"/>
</dbReference>
<feature type="domain" description="Bacterial type II secretion system protein E" evidence="4">
    <location>
        <begin position="441"/>
        <end position="455"/>
    </location>
</feature>
<evidence type="ECO:0000256" key="2">
    <source>
        <dbReference type="ARBA" id="ARBA00022741"/>
    </source>
</evidence>
<evidence type="ECO:0000313" key="5">
    <source>
        <dbReference type="EMBL" id="QDT10336.1"/>
    </source>
</evidence>
<organism evidence="5 6">
    <name type="scientific">Stieleria marina</name>
    <dbReference type="NCBI Taxonomy" id="1930275"/>
    <lineage>
        <taxon>Bacteria</taxon>
        <taxon>Pseudomonadati</taxon>
        <taxon>Planctomycetota</taxon>
        <taxon>Planctomycetia</taxon>
        <taxon>Pirellulales</taxon>
        <taxon>Pirellulaceae</taxon>
        <taxon>Stieleria</taxon>
    </lineage>
</organism>
<dbReference type="GO" id="GO:0005524">
    <property type="term" value="F:ATP binding"/>
    <property type="evidence" value="ECO:0007669"/>
    <property type="project" value="UniProtKB-KW"/>
</dbReference>
<evidence type="ECO:0000256" key="3">
    <source>
        <dbReference type="ARBA" id="ARBA00022840"/>
    </source>
</evidence>
<dbReference type="InterPro" id="IPR003593">
    <property type="entry name" value="AAA+_ATPase"/>
</dbReference>
<dbReference type="InterPro" id="IPR037257">
    <property type="entry name" value="T2SS_E_N_sf"/>
</dbReference>
<gene>
    <name evidence="5" type="primary">xpsE_2</name>
    <name evidence="5" type="ORF">K239x_22920</name>
</gene>
<dbReference type="PANTHER" id="PTHR30258:SF2">
    <property type="entry name" value="COMG OPERON PROTEIN 1"/>
    <property type="match status" value="1"/>
</dbReference>
<dbReference type="SUPFAM" id="SSF52540">
    <property type="entry name" value="P-loop containing nucleoside triphosphate hydrolases"/>
    <property type="match status" value="1"/>
</dbReference>